<name>A0A6M4PFA2_9ACTN</name>
<accession>A0A6M4PFA2</accession>
<dbReference type="RefSeq" id="WP_171151245.1">
    <property type="nucleotide sequence ID" value="NZ_CP053189.1"/>
</dbReference>
<gene>
    <name evidence="2" type="ORF">HKX69_05810</name>
</gene>
<organism evidence="2 3">
    <name type="scientific">Streptomyces argyrophylli</name>
    <dbReference type="NCBI Taxonomy" id="2726118"/>
    <lineage>
        <taxon>Bacteria</taxon>
        <taxon>Bacillati</taxon>
        <taxon>Actinomycetota</taxon>
        <taxon>Actinomycetes</taxon>
        <taxon>Kitasatosporales</taxon>
        <taxon>Streptomycetaceae</taxon>
        <taxon>Streptomyces</taxon>
    </lineage>
</organism>
<sequence length="189" mass="20148">MTETPNTPASTDSQTAETPPQGPTVESLQAEVEKWKSLSRTNEKRWNDASSELERIRQESMTDAEKAIEAAKAEARNAALAEVGTRLVDAELRAQAAAAGVELPSADFLNMSRFLGSDGSVDTAAVTAFVSSLPKPAAGPAFRQDIGLGRQGEPAAGQLTRDDLSRMTPREINEARKAGKLDALLRGEI</sequence>
<protein>
    <recommendedName>
        <fullName evidence="4">Scaffolding protein</fullName>
    </recommendedName>
</protein>
<evidence type="ECO:0000313" key="3">
    <source>
        <dbReference type="Proteomes" id="UP000502641"/>
    </source>
</evidence>
<evidence type="ECO:0000256" key="1">
    <source>
        <dbReference type="SAM" id="MobiDB-lite"/>
    </source>
</evidence>
<dbReference type="KEGG" id="sarg:HKX69_05810"/>
<feature type="region of interest" description="Disordered" evidence="1">
    <location>
        <begin position="1"/>
        <end position="51"/>
    </location>
</feature>
<feature type="compositionally biased region" description="Basic and acidic residues" evidence="1">
    <location>
        <begin position="31"/>
        <end position="51"/>
    </location>
</feature>
<reference evidence="2 3" key="1">
    <citation type="submission" date="2020-05" db="EMBL/GenBank/DDBJ databases">
        <authorList>
            <person name="Li K."/>
        </authorList>
    </citation>
    <scope>NUCLEOTIDE SEQUENCE [LARGE SCALE GENOMIC DNA]</scope>
    <source>
        <strain evidence="3">jing01</strain>
    </source>
</reference>
<dbReference type="AlphaFoldDB" id="A0A6M4PFA2"/>
<feature type="compositionally biased region" description="Polar residues" evidence="1">
    <location>
        <begin position="1"/>
        <end position="18"/>
    </location>
</feature>
<keyword evidence="3" id="KW-1185">Reference proteome</keyword>
<dbReference type="Proteomes" id="UP000502641">
    <property type="component" value="Chromosome"/>
</dbReference>
<evidence type="ECO:0000313" key="2">
    <source>
        <dbReference type="EMBL" id="QJS09094.1"/>
    </source>
</evidence>
<proteinExistence type="predicted"/>
<evidence type="ECO:0008006" key="4">
    <source>
        <dbReference type="Google" id="ProtNLM"/>
    </source>
</evidence>
<dbReference type="EMBL" id="CP053189">
    <property type="protein sequence ID" value="QJS09094.1"/>
    <property type="molecule type" value="Genomic_DNA"/>
</dbReference>